<name>A0A831RM90_9GAMM</name>
<sequence>MRPVAVAAGASSMKLEHMSIPTAVMRKGMTLRDFFEECAERNVPGLPYVDDSGRMLGRISIRDVYKHMAIPDYMLRVARMLGDQTDRLDLPEMKVRETLALPVETYLLETMPCVSPRSSIVKALAIMELFNSGYVFLVDDEGYRGVVTRMLIAKRMLECVRHQEELEGQAGEQGAES</sequence>
<comment type="caution">
    <text evidence="3">The sequence shown here is derived from an EMBL/GenBank/DDBJ whole genome shotgun (WGS) entry which is preliminary data.</text>
</comment>
<gene>
    <name evidence="3" type="ORF">ENI96_03775</name>
</gene>
<accession>A0A831RM90</accession>
<reference evidence="3" key="1">
    <citation type="journal article" date="2020" name="mSystems">
        <title>Genome- and Community-Level Interaction Insights into Carbon Utilization and Element Cycling Functions of Hydrothermarchaeota in Hydrothermal Sediment.</title>
        <authorList>
            <person name="Zhou Z."/>
            <person name="Liu Y."/>
            <person name="Xu W."/>
            <person name="Pan J."/>
            <person name="Luo Z.H."/>
            <person name="Li M."/>
        </authorList>
    </citation>
    <scope>NUCLEOTIDE SEQUENCE [LARGE SCALE GENOMIC DNA]</scope>
    <source>
        <strain evidence="3">HyVt-443</strain>
    </source>
</reference>
<evidence type="ECO:0000313" key="3">
    <source>
        <dbReference type="EMBL" id="HEB95535.1"/>
    </source>
</evidence>
<organism evidence="3">
    <name type="scientific">Sedimenticola thiotaurini</name>
    <dbReference type="NCBI Taxonomy" id="1543721"/>
    <lineage>
        <taxon>Bacteria</taxon>
        <taxon>Pseudomonadati</taxon>
        <taxon>Pseudomonadota</taxon>
        <taxon>Gammaproteobacteria</taxon>
        <taxon>Chromatiales</taxon>
        <taxon>Sedimenticolaceae</taxon>
        <taxon>Sedimenticola</taxon>
    </lineage>
</organism>
<dbReference type="AlphaFoldDB" id="A0A831RM90"/>
<keyword evidence="1" id="KW-0129">CBS domain</keyword>
<feature type="domain" description="CBS" evidence="2">
    <location>
        <begin position="18"/>
        <end position="74"/>
    </location>
</feature>
<proteinExistence type="predicted"/>
<dbReference type="InterPro" id="IPR000644">
    <property type="entry name" value="CBS_dom"/>
</dbReference>
<evidence type="ECO:0000256" key="1">
    <source>
        <dbReference type="PROSITE-ProRule" id="PRU00703"/>
    </source>
</evidence>
<dbReference type="EMBL" id="DRKP01000047">
    <property type="protein sequence ID" value="HEB95535.1"/>
    <property type="molecule type" value="Genomic_DNA"/>
</dbReference>
<dbReference type="Pfam" id="PF00571">
    <property type="entry name" value="CBS"/>
    <property type="match status" value="2"/>
</dbReference>
<dbReference type="SUPFAM" id="SSF54631">
    <property type="entry name" value="CBS-domain pair"/>
    <property type="match status" value="1"/>
</dbReference>
<dbReference type="Proteomes" id="UP000886251">
    <property type="component" value="Unassembled WGS sequence"/>
</dbReference>
<protein>
    <submittedName>
        <fullName evidence="3">CBS domain-containing protein</fullName>
    </submittedName>
</protein>
<dbReference type="CDD" id="cd02205">
    <property type="entry name" value="CBS_pair_SF"/>
    <property type="match status" value="1"/>
</dbReference>
<dbReference type="PROSITE" id="PS51371">
    <property type="entry name" value="CBS"/>
    <property type="match status" value="1"/>
</dbReference>
<evidence type="ECO:0000259" key="2">
    <source>
        <dbReference type="PROSITE" id="PS51371"/>
    </source>
</evidence>
<dbReference type="Gene3D" id="3.10.580.10">
    <property type="entry name" value="CBS-domain"/>
    <property type="match status" value="1"/>
</dbReference>
<dbReference type="InterPro" id="IPR046342">
    <property type="entry name" value="CBS_dom_sf"/>
</dbReference>